<sequence length="448" mass="48084">MPPRRHTCSGTVPSVSMDPVIEALRASLTADPDNHDVRAHLARLLLDSGRPDEALAEATTVLAARPADVPVLRVAAAAATATGHGDRAAAYRRLADALGDEPLAPEPVSGESDAGHATGDDSPPREDGPAYAMAVPDTAAELLADWADADALAEPELGTLGVAGVTLADVGGLADVKRRLELSFLTPMRNPELRMQFGKSLRGGLLLWGPPGCGKTFIARALAGELGASFYEVGLSDVLDMYIGSSERNLRSIFDAARRNRPCLLFFDEIDALGQKRAQLRGNSAMRGVVNQMLSELDGASTDNDGLFVLAASNHPWDIDSALLRPGRFDRTVLVLPPDAEARLSILRYHLRGRPADPLDLDKLAKATDGLSGADLALVCEQATEAAMEESMRAGQVRPITQQQLVDAVRSVRPSIHEWMETARNYALYSNETGAYDELVAYLKKRRR</sequence>
<dbReference type="Gene3D" id="3.40.50.300">
    <property type="entry name" value="P-loop containing nucleotide triphosphate hydrolases"/>
    <property type="match status" value="1"/>
</dbReference>
<accession>A0A849HE75</accession>
<proteinExistence type="inferred from homology"/>
<dbReference type="Gene3D" id="1.10.8.60">
    <property type="match status" value="1"/>
</dbReference>
<evidence type="ECO:0000256" key="2">
    <source>
        <dbReference type="ARBA" id="ARBA00022840"/>
    </source>
</evidence>
<dbReference type="GO" id="GO:0005524">
    <property type="term" value="F:ATP binding"/>
    <property type="evidence" value="ECO:0007669"/>
    <property type="project" value="UniProtKB-KW"/>
</dbReference>
<evidence type="ECO:0000256" key="3">
    <source>
        <dbReference type="ARBA" id="ARBA00023054"/>
    </source>
</evidence>
<dbReference type="EMBL" id="JABEPQ010000007">
    <property type="protein sequence ID" value="NNM48230.1"/>
    <property type="molecule type" value="Genomic_DNA"/>
</dbReference>
<dbReference type="SMART" id="SM00382">
    <property type="entry name" value="AAA"/>
    <property type="match status" value="1"/>
</dbReference>
<evidence type="ECO:0000313" key="7">
    <source>
        <dbReference type="EMBL" id="NNM48230.1"/>
    </source>
</evidence>
<dbReference type="InterPro" id="IPR027417">
    <property type="entry name" value="P-loop_NTPase"/>
</dbReference>
<dbReference type="InterPro" id="IPR003959">
    <property type="entry name" value="ATPase_AAA_core"/>
</dbReference>
<dbReference type="SUPFAM" id="SSF48452">
    <property type="entry name" value="TPR-like"/>
    <property type="match status" value="1"/>
</dbReference>
<evidence type="ECO:0000256" key="1">
    <source>
        <dbReference type="ARBA" id="ARBA00022741"/>
    </source>
</evidence>
<keyword evidence="8" id="KW-1185">Reference proteome</keyword>
<dbReference type="Proteomes" id="UP000588586">
    <property type="component" value="Unassembled WGS sequence"/>
</dbReference>
<keyword evidence="1 4" id="KW-0547">Nucleotide-binding</keyword>
<comment type="caution">
    <text evidence="7">The sequence shown here is derived from an EMBL/GenBank/DDBJ whole genome shotgun (WGS) entry which is preliminary data.</text>
</comment>
<dbReference type="PANTHER" id="PTHR23077">
    <property type="entry name" value="AAA-FAMILY ATPASE"/>
    <property type="match status" value="1"/>
</dbReference>
<reference evidence="7 8" key="1">
    <citation type="submission" date="2020-04" db="EMBL/GenBank/DDBJ databases">
        <title>Knoellia sp. isolate from air conditioner.</title>
        <authorList>
            <person name="Chea S."/>
            <person name="Kim D.-U."/>
        </authorList>
    </citation>
    <scope>NUCLEOTIDE SEQUENCE [LARGE SCALE GENOMIC DNA]</scope>
    <source>
        <strain evidence="7 8">DB2414S</strain>
    </source>
</reference>
<dbReference type="Pfam" id="PF00004">
    <property type="entry name" value="AAA"/>
    <property type="match status" value="1"/>
</dbReference>
<name>A0A849HE75_9MICO</name>
<feature type="domain" description="AAA+ ATPase" evidence="6">
    <location>
        <begin position="201"/>
        <end position="339"/>
    </location>
</feature>
<dbReference type="Pfam" id="PF17862">
    <property type="entry name" value="AAA_lid_3"/>
    <property type="match status" value="1"/>
</dbReference>
<dbReference type="SUPFAM" id="SSF52540">
    <property type="entry name" value="P-loop containing nucleoside triphosphate hydrolases"/>
    <property type="match status" value="1"/>
</dbReference>
<keyword evidence="3" id="KW-0175">Coiled coil</keyword>
<dbReference type="Gene3D" id="1.25.40.10">
    <property type="entry name" value="Tetratricopeptide repeat domain"/>
    <property type="match status" value="1"/>
</dbReference>
<keyword evidence="2 4" id="KW-0067">ATP-binding</keyword>
<dbReference type="InterPro" id="IPR003593">
    <property type="entry name" value="AAA+_ATPase"/>
</dbReference>
<evidence type="ECO:0000256" key="4">
    <source>
        <dbReference type="RuleBase" id="RU003651"/>
    </source>
</evidence>
<dbReference type="PROSITE" id="PS00674">
    <property type="entry name" value="AAA"/>
    <property type="match status" value="1"/>
</dbReference>
<feature type="region of interest" description="Disordered" evidence="5">
    <location>
        <begin position="100"/>
        <end position="131"/>
    </location>
</feature>
<protein>
    <submittedName>
        <fullName evidence="7">AAA family ATPase</fullName>
    </submittedName>
</protein>
<dbReference type="FunFam" id="3.40.50.300:FF:001025">
    <property type="entry name" value="ATPase family, AAA domain-containing 2B"/>
    <property type="match status" value="1"/>
</dbReference>
<dbReference type="Pfam" id="PF14559">
    <property type="entry name" value="TPR_19"/>
    <property type="match status" value="1"/>
</dbReference>
<comment type="similarity">
    <text evidence="4">Belongs to the AAA ATPase family.</text>
</comment>
<dbReference type="InterPro" id="IPR011990">
    <property type="entry name" value="TPR-like_helical_dom_sf"/>
</dbReference>
<gene>
    <name evidence="7" type="ORF">HJG52_19775</name>
</gene>
<feature type="compositionally biased region" description="Basic and acidic residues" evidence="5">
    <location>
        <begin position="118"/>
        <end position="128"/>
    </location>
</feature>
<dbReference type="GO" id="GO:0016887">
    <property type="term" value="F:ATP hydrolysis activity"/>
    <property type="evidence" value="ECO:0007669"/>
    <property type="project" value="InterPro"/>
</dbReference>
<organism evidence="7 8">
    <name type="scientific">Knoellia koreensis</name>
    <dbReference type="NCBI Taxonomy" id="2730921"/>
    <lineage>
        <taxon>Bacteria</taxon>
        <taxon>Bacillati</taxon>
        <taxon>Actinomycetota</taxon>
        <taxon>Actinomycetes</taxon>
        <taxon>Micrococcales</taxon>
        <taxon>Intrasporangiaceae</taxon>
        <taxon>Knoellia</taxon>
    </lineage>
</organism>
<evidence type="ECO:0000313" key="8">
    <source>
        <dbReference type="Proteomes" id="UP000588586"/>
    </source>
</evidence>
<dbReference type="AlphaFoldDB" id="A0A849HE75"/>
<evidence type="ECO:0000259" key="6">
    <source>
        <dbReference type="SMART" id="SM00382"/>
    </source>
</evidence>
<evidence type="ECO:0000256" key="5">
    <source>
        <dbReference type="SAM" id="MobiDB-lite"/>
    </source>
</evidence>
<dbReference type="InterPro" id="IPR003960">
    <property type="entry name" value="ATPase_AAA_CS"/>
</dbReference>
<dbReference type="PANTHER" id="PTHR23077:SF171">
    <property type="entry name" value="NUCLEAR VALOSIN-CONTAINING PROTEIN-LIKE"/>
    <property type="match status" value="1"/>
</dbReference>
<dbReference type="InterPro" id="IPR041569">
    <property type="entry name" value="AAA_lid_3"/>
</dbReference>
<dbReference type="InterPro" id="IPR050168">
    <property type="entry name" value="AAA_ATPase_domain"/>
</dbReference>